<organism evidence="1 2">
    <name type="scientific">Methylobacterium nodulans (strain LMG 21967 / CNCM I-2342 / ORS 2060)</name>
    <dbReference type="NCBI Taxonomy" id="460265"/>
    <lineage>
        <taxon>Bacteria</taxon>
        <taxon>Pseudomonadati</taxon>
        <taxon>Pseudomonadota</taxon>
        <taxon>Alphaproteobacteria</taxon>
        <taxon>Hyphomicrobiales</taxon>
        <taxon>Methylobacteriaceae</taxon>
        <taxon>Methylobacterium</taxon>
    </lineage>
</organism>
<dbReference type="eggNOG" id="ENOG5033CTB">
    <property type="taxonomic scope" value="Bacteria"/>
</dbReference>
<gene>
    <name evidence="1" type="ordered locus">Mnod_2354</name>
</gene>
<dbReference type="AlphaFoldDB" id="B8IBB4"/>
<dbReference type="HOGENOM" id="CLU_143340_1_0_5"/>
<name>B8IBB4_METNO</name>
<accession>B8IBB4</accession>
<dbReference type="EMBL" id="CP001349">
    <property type="protein sequence ID" value="ACL57329.1"/>
    <property type="molecule type" value="Genomic_DNA"/>
</dbReference>
<dbReference type="RefSeq" id="WP_015929009.1">
    <property type="nucleotide sequence ID" value="NC_011894.1"/>
</dbReference>
<keyword evidence="2" id="KW-1185">Reference proteome</keyword>
<evidence type="ECO:0000313" key="2">
    <source>
        <dbReference type="Proteomes" id="UP000008207"/>
    </source>
</evidence>
<dbReference type="KEGG" id="mno:Mnod_2354"/>
<dbReference type="Proteomes" id="UP000008207">
    <property type="component" value="Chromosome"/>
</dbReference>
<sequence>MADTLTLSEARALAGPVDDLTLAEILKLGATRAELAEARAWIENDEAMLNEGRPIPSGRAARIVELLRAADEEAFTPPEP</sequence>
<proteinExistence type="predicted"/>
<evidence type="ECO:0000313" key="1">
    <source>
        <dbReference type="EMBL" id="ACL57329.1"/>
    </source>
</evidence>
<dbReference type="OrthoDB" id="7870562at2"/>
<reference evidence="1 2" key="1">
    <citation type="submission" date="2009-01" db="EMBL/GenBank/DDBJ databases">
        <title>Complete sequence of chromosome of Methylobacterium nodulans ORS 2060.</title>
        <authorList>
            <consortium name="US DOE Joint Genome Institute"/>
            <person name="Lucas S."/>
            <person name="Copeland A."/>
            <person name="Lapidus A."/>
            <person name="Glavina del Rio T."/>
            <person name="Dalin E."/>
            <person name="Tice H."/>
            <person name="Bruce D."/>
            <person name="Goodwin L."/>
            <person name="Pitluck S."/>
            <person name="Sims D."/>
            <person name="Brettin T."/>
            <person name="Detter J.C."/>
            <person name="Han C."/>
            <person name="Larimer F."/>
            <person name="Land M."/>
            <person name="Hauser L."/>
            <person name="Kyrpides N."/>
            <person name="Ivanova N."/>
            <person name="Marx C.J."/>
            <person name="Richardson P."/>
        </authorList>
    </citation>
    <scope>NUCLEOTIDE SEQUENCE [LARGE SCALE GENOMIC DNA]</scope>
    <source>
        <strain evidence="2">LMG 21967 / CNCM I-2342 / ORS 2060</strain>
    </source>
</reference>
<protein>
    <submittedName>
        <fullName evidence="1">Uncharacterized protein</fullName>
    </submittedName>
</protein>